<dbReference type="Gene3D" id="1.25.40.10">
    <property type="entry name" value="Tetratricopeptide repeat domain"/>
    <property type="match status" value="1"/>
</dbReference>
<feature type="region of interest" description="Disordered" evidence="1">
    <location>
        <begin position="1"/>
        <end position="27"/>
    </location>
</feature>
<dbReference type="InterPro" id="IPR011990">
    <property type="entry name" value="TPR-like_helical_dom_sf"/>
</dbReference>
<evidence type="ECO:0000313" key="3">
    <source>
        <dbReference type="EMBL" id="MYD91962.1"/>
    </source>
</evidence>
<dbReference type="EMBL" id="VXPY01000121">
    <property type="protein sequence ID" value="MYD91962.1"/>
    <property type="molecule type" value="Genomic_DNA"/>
</dbReference>
<dbReference type="PANTHER" id="PTHR38462">
    <property type="entry name" value="EXONUCLEASE-LIKE PROTEIN"/>
    <property type="match status" value="1"/>
</dbReference>
<proteinExistence type="predicted"/>
<dbReference type="SUPFAM" id="SSF53098">
    <property type="entry name" value="Ribonuclease H-like"/>
    <property type="match status" value="1"/>
</dbReference>
<dbReference type="Pfam" id="PF13482">
    <property type="entry name" value="RNase_H_2"/>
    <property type="match status" value="1"/>
</dbReference>
<feature type="domain" description="YprB ribonuclease H-like" evidence="2">
    <location>
        <begin position="158"/>
        <end position="307"/>
    </location>
</feature>
<evidence type="ECO:0000256" key="1">
    <source>
        <dbReference type="SAM" id="MobiDB-lite"/>
    </source>
</evidence>
<dbReference type="AlphaFoldDB" id="A0A6B1DZ59"/>
<evidence type="ECO:0000259" key="2">
    <source>
        <dbReference type="Pfam" id="PF13482"/>
    </source>
</evidence>
<reference evidence="3" key="1">
    <citation type="submission" date="2019-09" db="EMBL/GenBank/DDBJ databases">
        <title>Characterisation of the sponge microbiome using genome-centric metagenomics.</title>
        <authorList>
            <person name="Engelberts J.P."/>
            <person name="Robbins S.J."/>
            <person name="De Goeij J.M."/>
            <person name="Aranda M."/>
            <person name="Bell S.C."/>
            <person name="Webster N.S."/>
        </authorList>
    </citation>
    <scope>NUCLEOTIDE SEQUENCE</scope>
    <source>
        <strain evidence="3">SB0662_bin_9</strain>
    </source>
</reference>
<gene>
    <name evidence="3" type="ORF">F4Y08_16800</name>
</gene>
<comment type="caution">
    <text evidence="3">The sequence shown here is derived from an EMBL/GenBank/DDBJ whole genome shotgun (WGS) entry which is preliminary data.</text>
</comment>
<organism evidence="3">
    <name type="scientific">Caldilineaceae bacterium SB0662_bin_9</name>
    <dbReference type="NCBI Taxonomy" id="2605258"/>
    <lineage>
        <taxon>Bacteria</taxon>
        <taxon>Bacillati</taxon>
        <taxon>Chloroflexota</taxon>
        <taxon>Caldilineae</taxon>
        <taxon>Caldilineales</taxon>
        <taxon>Caldilineaceae</taxon>
    </lineage>
</organism>
<dbReference type="SUPFAM" id="SSF48452">
    <property type="entry name" value="TPR-like"/>
    <property type="match status" value="1"/>
</dbReference>
<accession>A0A6B1DZ59</accession>
<dbReference type="InterPro" id="IPR038720">
    <property type="entry name" value="YprB_RNase_H-like_dom"/>
</dbReference>
<dbReference type="InterPro" id="IPR012337">
    <property type="entry name" value="RNaseH-like_sf"/>
</dbReference>
<sequence>MSSWGEDAWDDIPNADPDHGTEPPEDMPARLLEYIPGFPVWNDSGCAYVQATAYDLNTSFKHLSFGGHVVSALDSLVATFNLPGSLGGTTVADCLFLDCETTGLGRSSLPFLIGVGTFETLSEIDFRVLKRNADGSLVLGEGAVNPTPTGTGGAPTHFVIRQLFAWHPREECAVLQVLQDLAVSRPVWATFNGDAFDIPLIRARYHTNLIYFPELPLNDPFTDHTASRLDLLPLARKLWRRRIGSCSLSNCEHAVLGLARAQQDVPGALIPGMYRQYIETGRVHDMVRVFYHNRQDIVTMPFLLEHMVQAAGSAAAEFGANLAGEDALSLAVVAFNNSDLERARNLLHAAVRALQGQPAQADAFRLLALHYKRQGDWDRAVRLWERWISTATVDTVHPYIELAKYHEWQSKDLDQADTYTRWAMYVRESSPFRHPPQTAAELQHRLTRIGRKQRRLARS</sequence>
<protein>
    <recommendedName>
        <fullName evidence="2">YprB ribonuclease H-like domain-containing protein</fullName>
    </recommendedName>
</protein>
<dbReference type="PANTHER" id="PTHR38462:SF1">
    <property type="entry name" value="YPRB RIBONUCLEASE H-LIKE DOMAIN-CONTAINING PROTEIN"/>
    <property type="match status" value="1"/>
</dbReference>
<name>A0A6B1DZ59_9CHLR</name>